<keyword evidence="2" id="KW-0732">Signal</keyword>
<evidence type="ECO:0008006" key="4">
    <source>
        <dbReference type="Google" id="ProtNLM"/>
    </source>
</evidence>
<proteinExistence type="predicted"/>
<organism evidence="3">
    <name type="scientific">Fagus sylvatica</name>
    <name type="common">Beechnut</name>
    <dbReference type="NCBI Taxonomy" id="28930"/>
    <lineage>
        <taxon>Eukaryota</taxon>
        <taxon>Viridiplantae</taxon>
        <taxon>Streptophyta</taxon>
        <taxon>Embryophyta</taxon>
        <taxon>Tracheophyta</taxon>
        <taxon>Spermatophyta</taxon>
        <taxon>Magnoliopsida</taxon>
        <taxon>eudicotyledons</taxon>
        <taxon>Gunneridae</taxon>
        <taxon>Pentapetalae</taxon>
        <taxon>rosids</taxon>
        <taxon>fabids</taxon>
        <taxon>Fagales</taxon>
        <taxon>Fagaceae</taxon>
        <taxon>Fagus</taxon>
    </lineage>
</organism>
<dbReference type="AlphaFoldDB" id="A0A2N9GT41"/>
<dbReference type="EMBL" id="OIVN01002331">
    <property type="protein sequence ID" value="SPD02648.1"/>
    <property type="molecule type" value="Genomic_DNA"/>
</dbReference>
<feature type="region of interest" description="Disordered" evidence="1">
    <location>
        <begin position="22"/>
        <end position="162"/>
    </location>
</feature>
<protein>
    <recommendedName>
        <fullName evidence="4">Proline-rich protein</fullName>
    </recommendedName>
</protein>
<evidence type="ECO:0000256" key="1">
    <source>
        <dbReference type="SAM" id="MobiDB-lite"/>
    </source>
</evidence>
<feature type="signal peptide" evidence="2">
    <location>
        <begin position="1"/>
        <end position="22"/>
    </location>
</feature>
<evidence type="ECO:0000256" key="2">
    <source>
        <dbReference type="SAM" id="SignalP"/>
    </source>
</evidence>
<evidence type="ECO:0000313" key="3">
    <source>
        <dbReference type="EMBL" id="SPD02648.1"/>
    </source>
</evidence>
<feature type="compositionally biased region" description="Basic residues" evidence="1">
    <location>
        <begin position="153"/>
        <end position="162"/>
    </location>
</feature>
<feature type="chain" id="PRO_5014809048" description="Proline-rich protein" evidence="2">
    <location>
        <begin position="23"/>
        <end position="162"/>
    </location>
</feature>
<sequence>MSTKHLLVLLLAVVFLTTHSLADHHNKPPHKPPHKPPSAEETSLDGKPYKGSKPPPKHKPPTSLDGFQEEKVPVVPIKPPQKEQPVVPIKPPHKEQPVVPIKPPQKEQPVIPIKPPHKEQPVVPIKPPHKPPSESSTLEQNLDGKPYKGSRPPPKHKPPTPN</sequence>
<reference evidence="3" key="1">
    <citation type="submission" date="2018-02" db="EMBL/GenBank/DDBJ databases">
        <authorList>
            <person name="Cohen D.B."/>
            <person name="Kent A.D."/>
        </authorList>
    </citation>
    <scope>NUCLEOTIDE SEQUENCE</scope>
</reference>
<accession>A0A2N9GT41</accession>
<gene>
    <name evidence="3" type="ORF">FSB_LOCUS30530</name>
</gene>
<name>A0A2N9GT41_FAGSY</name>